<keyword evidence="8" id="KW-1185">Reference proteome</keyword>
<dbReference type="Pfam" id="PF03881">
    <property type="entry name" value="Fructosamin_kin"/>
    <property type="match status" value="1"/>
</dbReference>
<gene>
    <name evidence="7" type="ORF">NIES1031_04585</name>
</gene>
<dbReference type="PANTHER" id="PTHR12149:SF8">
    <property type="entry name" value="PROTEIN-RIBULOSAMINE 3-KINASE"/>
    <property type="match status" value="1"/>
</dbReference>
<dbReference type="InterPro" id="IPR016477">
    <property type="entry name" value="Fructo-/Ketosamine-3-kinase"/>
</dbReference>
<evidence type="ECO:0000256" key="5">
    <source>
        <dbReference type="ARBA" id="ARBA00022840"/>
    </source>
</evidence>
<sequence>MNWSEIAQHISKVTKKAFTVNRTRAIGGGCINQGYAISSETETYFVKLNSPSQVAMFEAEALGLQQILATATIRVPQPICWGTVANSCYLVLEWIELGRGNNSAWKEMGRKLAFMHKFDTMSSTNQAAFGWERNNTIGSTPQVNDWTTDWAEFFAKHRLGYQLKLANRRGGHFPQQQALLAAIPDLLAHQPQPSLVHGDLWGGNAACTTTGEPVIFDPATYIGDREVDLAMTELFGGFPAAFYQGYNAIFPLDRGYETRKIIYNLYHILNHYNLFGGSYGAQANRTIAQILSR</sequence>
<dbReference type="GO" id="GO:0016301">
    <property type="term" value="F:kinase activity"/>
    <property type="evidence" value="ECO:0007669"/>
    <property type="project" value="UniProtKB-UniRule"/>
</dbReference>
<keyword evidence="2 6" id="KW-0808">Transferase</keyword>
<dbReference type="EMBL" id="MRCC01000003">
    <property type="protein sequence ID" value="OKH28513.1"/>
    <property type="molecule type" value="Genomic_DNA"/>
</dbReference>
<dbReference type="GO" id="GO:0005524">
    <property type="term" value="F:ATP binding"/>
    <property type="evidence" value="ECO:0007669"/>
    <property type="project" value="UniProtKB-KW"/>
</dbReference>
<protein>
    <recommendedName>
        <fullName evidence="9">Fructosamine kinase family protein</fullName>
    </recommendedName>
</protein>
<reference evidence="7 8" key="1">
    <citation type="submission" date="2016-11" db="EMBL/GenBank/DDBJ databases">
        <title>Draft Genome Sequences of Nine Cyanobacterial Strains from Diverse Habitats.</title>
        <authorList>
            <person name="Zhu T."/>
            <person name="Hou S."/>
            <person name="Lu X."/>
            <person name="Hess W.R."/>
        </authorList>
    </citation>
    <scope>NUCLEOTIDE SEQUENCE [LARGE SCALE GENOMIC DNA]</scope>
    <source>
        <strain evidence="7 8">5.2 s.c.1</strain>
    </source>
</reference>
<evidence type="ECO:0008006" key="9">
    <source>
        <dbReference type="Google" id="ProtNLM"/>
    </source>
</evidence>
<dbReference type="AlphaFoldDB" id="A0A1U7HY24"/>
<comment type="similarity">
    <text evidence="1 6">Belongs to the fructosamine kinase family.</text>
</comment>
<dbReference type="STRING" id="247279.NIES1031_04585"/>
<keyword evidence="4 6" id="KW-0418">Kinase</keyword>
<dbReference type="PIRSF" id="PIRSF006221">
    <property type="entry name" value="Ketosamine-3-kinase"/>
    <property type="match status" value="1"/>
</dbReference>
<dbReference type="RefSeq" id="WP_073548309.1">
    <property type="nucleotide sequence ID" value="NZ_CAWMVK010000023.1"/>
</dbReference>
<dbReference type="OrthoDB" id="5291879at2"/>
<dbReference type="FunFam" id="3.30.200.20:FF:000264">
    <property type="entry name" value="Protein-ribulosamine 3-kinase, chloroplastic"/>
    <property type="match status" value="1"/>
</dbReference>
<dbReference type="InterPro" id="IPR011009">
    <property type="entry name" value="Kinase-like_dom_sf"/>
</dbReference>
<accession>A0A1U7HY24</accession>
<dbReference type="PANTHER" id="PTHR12149">
    <property type="entry name" value="FRUCTOSAMINE 3 KINASE-RELATED PROTEIN"/>
    <property type="match status" value="1"/>
</dbReference>
<evidence type="ECO:0000313" key="8">
    <source>
        <dbReference type="Proteomes" id="UP000185984"/>
    </source>
</evidence>
<dbReference type="Proteomes" id="UP000185984">
    <property type="component" value="Unassembled WGS sequence"/>
</dbReference>
<evidence type="ECO:0000313" key="7">
    <source>
        <dbReference type="EMBL" id="OKH28513.1"/>
    </source>
</evidence>
<keyword evidence="3" id="KW-0547">Nucleotide-binding</keyword>
<evidence type="ECO:0000256" key="2">
    <source>
        <dbReference type="ARBA" id="ARBA00022679"/>
    </source>
</evidence>
<evidence type="ECO:0000256" key="3">
    <source>
        <dbReference type="ARBA" id="ARBA00022741"/>
    </source>
</evidence>
<dbReference type="Gene3D" id="3.90.1200.10">
    <property type="match status" value="1"/>
</dbReference>
<name>A0A1U7HY24_9CHRO</name>
<dbReference type="GO" id="GO:0005737">
    <property type="term" value="C:cytoplasm"/>
    <property type="evidence" value="ECO:0007669"/>
    <property type="project" value="UniProtKB-ARBA"/>
</dbReference>
<comment type="caution">
    <text evidence="7">The sequence shown here is derived from an EMBL/GenBank/DDBJ whole genome shotgun (WGS) entry which is preliminary data.</text>
</comment>
<evidence type="ECO:0000256" key="1">
    <source>
        <dbReference type="ARBA" id="ARBA00009460"/>
    </source>
</evidence>
<dbReference type="SUPFAM" id="SSF56112">
    <property type="entry name" value="Protein kinase-like (PK-like)"/>
    <property type="match status" value="1"/>
</dbReference>
<evidence type="ECO:0000256" key="4">
    <source>
        <dbReference type="ARBA" id="ARBA00022777"/>
    </source>
</evidence>
<proteinExistence type="inferred from homology"/>
<evidence type="ECO:0000256" key="6">
    <source>
        <dbReference type="PIRNR" id="PIRNR006221"/>
    </source>
</evidence>
<dbReference type="Gene3D" id="3.30.200.20">
    <property type="entry name" value="Phosphorylase Kinase, domain 1"/>
    <property type="match status" value="1"/>
</dbReference>
<keyword evidence="5" id="KW-0067">ATP-binding</keyword>
<organism evidence="7 8">
    <name type="scientific">Chroogloeocystis siderophila 5.2 s.c.1</name>
    <dbReference type="NCBI Taxonomy" id="247279"/>
    <lineage>
        <taxon>Bacteria</taxon>
        <taxon>Bacillati</taxon>
        <taxon>Cyanobacteriota</taxon>
        <taxon>Cyanophyceae</taxon>
        <taxon>Oscillatoriophycideae</taxon>
        <taxon>Chroococcales</taxon>
        <taxon>Chroococcaceae</taxon>
        <taxon>Chroogloeocystis</taxon>
    </lineage>
</organism>